<dbReference type="RefSeq" id="WP_227322766.1">
    <property type="nucleotide sequence ID" value="NZ_JAESVB010000010.1"/>
</dbReference>
<organism evidence="2 3">
    <name type="scientific">Acidisoma silvae</name>
    <dbReference type="NCBI Taxonomy" id="2802396"/>
    <lineage>
        <taxon>Bacteria</taxon>
        <taxon>Pseudomonadati</taxon>
        <taxon>Pseudomonadota</taxon>
        <taxon>Alphaproteobacteria</taxon>
        <taxon>Acetobacterales</taxon>
        <taxon>Acidocellaceae</taxon>
        <taxon>Acidisoma</taxon>
    </lineage>
</organism>
<proteinExistence type="inferred from homology"/>
<evidence type="ECO:0000256" key="1">
    <source>
        <dbReference type="HAMAP-Rule" id="MF_00691"/>
    </source>
</evidence>
<dbReference type="CDD" id="cd10787">
    <property type="entry name" value="LamB_YcsF_like"/>
    <property type="match status" value="1"/>
</dbReference>
<comment type="subunit">
    <text evidence="1">Forms a complex composed of PxpA, PxpB and PxpC.</text>
</comment>
<protein>
    <recommendedName>
        <fullName evidence="1">5-oxoprolinase subunit A</fullName>
        <shortName evidence="1">5-OPase subunit A</shortName>
        <ecNumber evidence="1">3.5.2.9</ecNumber>
    </recommendedName>
    <alternativeName>
        <fullName evidence="1">5-oxoprolinase (ATP-hydrolyzing) subunit A</fullName>
    </alternativeName>
</protein>
<dbReference type="Proteomes" id="UP000708298">
    <property type="component" value="Unassembled WGS sequence"/>
</dbReference>
<evidence type="ECO:0000313" key="3">
    <source>
        <dbReference type="Proteomes" id="UP000708298"/>
    </source>
</evidence>
<dbReference type="SUPFAM" id="SSF88713">
    <property type="entry name" value="Glycoside hydrolase/deacetylase"/>
    <property type="match status" value="1"/>
</dbReference>
<dbReference type="AlphaFoldDB" id="A0A964E035"/>
<sequence>MKLDLNSDLGESFGAWTMGNDEAMLDIVTSANIACGFHAGDPLVMHNTMVAAGQRGVSIGAHPSFLDLWGFGRRPIQGDRPEDIEKMVIYQIGAAAALAQSVGLRLAHVKTHGSLGNMAMVDPDLARAVARATRAVDRDLILVVMPGLALEKAGLAEGLLVAREIYADRTYDDDGNLTSRKKPGAVIEDADFATKRILSMLDDGAITTVTGKRLPVSIDTICVHGDNAHAVAMASSLRGALETAGCTIAPFPSFLRA</sequence>
<keyword evidence="3" id="KW-1185">Reference proteome</keyword>
<reference evidence="2" key="2">
    <citation type="submission" date="2021-01" db="EMBL/GenBank/DDBJ databases">
        <authorList>
            <person name="Mieszkin S."/>
            <person name="Pouder E."/>
            <person name="Alain K."/>
        </authorList>
    </citation>
    <scope>NUCLEOTIDE SEQUENCE</scope>
    <source>
        <strain evidence="2">HW T2.11</strain>
    </source>
</reference>
<dbReference type="PANTHER" id="PTHR30292">
    <property type="entry name" value="UNCHARACTERIZED PROTEIN YBGL-RELATED"/>
    <property type="match status" value="1"/>
</dbReference>
<dbReference type="NCBIfam" id="NF003814">
    <property type="entry name" value="PRK05406.1-3"/>
    <property type="match status" value="1"/>
</dbReference>
<dbReference type="NCBIfam" id="NF003816">
    <property type="entry name" value="PRK05406.1-5"/>
    <property type="match status" value="1"/>
</dbReference>
<dbReference type="Gene3D" id="3.20.20.370">
    <property type="entry name" value="Glycoside hydrolase/deacetylase"/>
    <property type="match status" value="1"/>
</dbReference>
<dbReference type="EC" id="3.5.2.9" evidence="1"/>
<comment type="catalytic activity">
    <reaction evidence="1">
        <text>5-oxo-L-proline + ATP + 2 H2O = L-glutamate + ADP + phosphate + H(+)</text>
        <dbReference type="Rhea" id="RHEA:10348"/>
        <dbReference type="ChEBI" id="CHEBI:15377"/>
        <dbReference type="ChEBI" id="CHEBI:15378"/>
        <dbReference type="ChEBI" id="CHEBI:29985"/>
        <dbReference type="ChEBI" id="CHEBI:30616"/>
        <dbReference type="ChEBI" id="CHEBI:43474"/>
        <dbReference type="ChEBI" id="CHEBI:58402"/>
        <dbReference type="ChEBI" id="CHEBI:456216"/>
        <dbReference type="EC" id="3.5.2.9"/>
    </reaction>
</comment>
<comment type="similarity">
    <text evidence="1">Belongs to the LamB/PxpA family.</text>
</comment>
<keyword evidence="1" id="KW-0547">Nucleotide-binding</keyword>
<comment type="function">
    <text evidence="1">Catalyzes the cleavage of 5-oxoproline to form L-glutamate coupled to the hydrolysis of ATP to ADP and inorganic phosphate.</text>
</comment>
<dbReference type="Pfam" id="PF03746">
    <property type="entry name" value="LamB_YcsF"/>
    <property type="match status" value="1"/>
</dbReference>
<dbReference type="InterPro" id="IPR005501">
    <property type="entry name" value="LamB/YcsF/PxpA-like"/>
</dbReference>
<dbReference type="InterPro" id="IPR011330">
    <property type="entry name" value="Glyco_hydro/deAcase_b/a-brl"/>
</dbReference>
<keyword evidence="1" id="KW-0067">ATP-binding</keyword>
<name>A0A964E035_9PROT</name>
<dbReference type="HAMAP" id="MF_00691">
    <property type="entry name" value="PxpA"/>
    <property type="match status" value="1"/>
</dbReference>
<dbReference type="PANTHER" id="PTHR30292:SF0">
    <property type="entry name" value="5-OXOPROLINASE SUBUNIT A"/>
    <property type="match status" value="1"/>
</dbReference>
<dbReference type="EMBL" id="JAESVB010000010">
    <property type="protein sequence ID" value="MCB8877110.1"/>
    <property type="molecule type" value="Genomic_DNA"/>
</dbReference>
<comment type="caution">
    <text evidence="2">The sequence shown here is derived from an EMBL/GenBank/DDBJ whole genome shotgun (WGS) entry which is preliminary data.</text>
</comment>
<dbReference type="GO" id="GO:0017168">
    <property type="term" value="F:5-oxoprolinase (ATP-hydrolyzing) activity"/>
    <property type="evidence" value="ECO:0007669"/>
    <property type="project" value="UniProtKB-UniRule"/>
</dbReference>
<gene>
    <name evidence="1" type="primary">pxpA</name>
    <name evidence="2" type="ORF">ASILVAE211_18085</name>
</gene>
<reference evidence="2" key="1">
    <citation type="journal article" date="2021" name="Microorganisms">
        <title>Acidisoma silvae sp. nov. and Acidisomacellulosilytica sp. nov., Two Acidophilic Bacteria Isolated from Decaying Wood, Hydrolyzing Cellulose and Producing Poly-3-hydroxybutyrate.</title>
        <authorList>
            <person name="Mieszkin S."/>
            <person name="Pouder E."/>
            <person name="Uroz S."/>
            <person name="Simon-Colin C."/>
            <person name="Alain K."/>
        </authorList>
    </citation>
    <scope>NUCLEOTIDE SEQUENCE</scope>
    <source>
        <strain evidence="2">HW T2.11</strain>
    </source>
</reference>
<keyword evidence="1" id="KW-0378">Hydrolase</keyword>
<dbReference type="GO" id="GO:0005524">
    <property type="term" value="F:ATP binding"/>
    <property type="evidence" value="ECO:0007669"/>
    <property type="project" value="UniProtKB-UniRule"/>
</dbReference>
<dbReference type="GO" id="GO:0005975">
    <property type="term" value="P:carbohydrate metabolic process"/>
    <property type="evidence" value="ECO:0007669"/>
    <property type="project" value="InterPro"/>
</dbReference>
<evidence type="ECO:0000313" key="2">
    <source>
        <dbReference type="EMBL" id="MCB8877110.1"/>
    </source>
</evidence>
<accession>A0A964E035</accession>